<dbReference type="PROSITE" id="PS50878">
    <property type="entry name" value="RT_POL"/>
    <property type="match status" value="1"/>
</dbReference>
<gene>
    <name evidence="2" type="ORF">g.27997</name>
</gene>
<evidence type="ECO:0000259" key="1">
    <source>
        <dbReference type="PROSITE" id="PS50878"/>
    </source>
</evidence>
<evidence type="ECO:0000313" key="2">
    <source>
        <dbReference type="EMBL" id="JAT17967.1"/>
    </source>
</evidence>
<accession>A0A1B6L2N2</accession>
<dbReference type="EMBL" id="GEBQ01022010">
    <property type="protein sequence ID" value="JAT17967.1"/>
    <property type="molecule type" value="Transcribed_RNA"/>
</dbReference>
<protein>
    <recommendedName>
        <fullName evidence="1">Reverse transcriptase domain-containing protein</fullName>
    </recommendedName>
</protein>
<dbReference type="PANTHER" id="PTHR33332">
    <property type="entry name" value="REVERSE TRANSCRIPTASE DOMAIN-CONTAINING PROTEIN"/>
    <property type="match status" value="1"/>
</dbReference>
<dbReference type="InterPro" id="IPR000477">
    <property type="entry name" value="RT_dom"/>
</dbReference>
<reference evidence="2" key="1">
    <citation type="submission" date="2015-11" db="EMBL/GenBank/DDBJ databases">
        <title>De novo transcriptome assembly of four potential Pierce s Disease insect vectors from Arizona vineyards.</title>
        <authorList>
            <person name="Tassone E.E."/>
        </authorList>
    </citation>
    <scope>NUCLEOTIDE SEQUENCE</scope>
</reference>
<sequence>MWERGATGVYSGPLLFLLYINDLPRNIGQNNVVLFADDKTLTIFDTNVESLGQSANNIFNIANDWFITNGLKLNAQKTQLVHFSPKQIENKIKINGTEEIAAVKEARFLGVTLDENLNWKCYIWSLVSKLSSASYALRVVSKVTNHEVLMSVYYGYIYPHLRYGVVFWGNSSNSLKIFKIQKTCIRIICKLAFRESCRNWFKELKIMTLPSLYIYEAVVLGRLGQGGGANLTVHGYSLRNPLLQYPVHRLALFERGPFYSGLRLYNRLPAHIQQEPRFKTFKILLKDHLIKQAYYSVKEYL</sequence>
<name>A0A1B6L2N2_9HEMI</name>
<dbReference type="Pfam" id="PF00078">
    <property type="entry name" value="RVT_1"/>
    <property type="match status" value="1"/>
</dbReference>
<proteinExistence type="predicted"/>
<organism evidence="2">
    <name type="scientific">Graphocephala atropunctata</name>
    <dbReference type="NCBI Taxonomy" id="36148"/>
    <lineage>
        <taxon>Eukaryota</taxon>
        <taxon>Metazoa</taxon>
        <taxon>Ecdysozoa</taxon>
        <taxon>Arthropoda</taxon>
        <taxon>Hexapoda</taxon>
        <taxon>Insecta</taxon>
        <taxon>Pterygota</taxon>
        <taxon>Neoptera</taxon>
        <taxon>Paraneoptera</taxon>
        <taxon>Hemiptera</taxon>
        <taxon>Auchenorrhyncha</taxon>
        <taxon>Membracoidea</taxon>
        <taxon>Cicadellidae</taxon>
        <taxon>Cicadellinae</taxon>
        <taxon>Cicadellini</taxon>
        <taxon>Graphocephala</taxon>
    </lineage>
</organism>
<dbReference type="AlphaFoldDB" id="A0A1B6L2N2"/>
<feature type="non-terminal residue" evidence="2">
    <location>
        <position position="301"/>
    </location>
</feature>
<feature type="domain" description="Reverse transcriptase" evidence="1">
    <location>
        <begin position="1"/>
        <end position="113"/>
    </location>
</feature>